<evidence type="ECO:0000313" key="3">
    <source>
        <dbReference type="Proteomes" id="UP000503129"/>
    </source>
</evidence>
<sequence>MTRGFEMMKTMKLLMATAFATTTIVGTCIESVEAASSRGTGNEPSGSKINIAEVRYKFQIYTIDLAGNPRRDQDDNLTNNLGLFPGAIENFTGRIADANEDVKPGGYFPEFVEEKITEPSTLNLKAILIPDDRRIEYILSGEALDSRGITELALIIRSLNDIDNYSGIYDFEDIDDPIQAVNSLEYIINNQLLGKINEIRVSSKTVSSTELINQNILRSGVIKVEKTNDRIVQVPESSATNSLLALGALGMGFFLSTKRNKLNRSHP</sequence>
<organism evidence="2 3">
    <name type="scientific">Brasilonema sennae CENA114</name>
    <dbReference type="NCBI Taxonomy" id="415709"/>
    <lineage>
        <taxon>Bacteria</taxon>
        <taxon>Bacillati</taxon>
        <taxon>Cyanobacteriota</taxon>
        <taxon>Cyanophyceae</taxon>
        <taxon>Nostocales</taxon>
        <taxon>Scytonemataceae</taxon>
        <taxon>Brasilonema</taxon>
        <taxon>Bromeliae group (in: Brasilonema)</taxon>
    </lineage>
</organism>
<evidence type="ECO:0000313" key="2">
    <source>
        <dbReference type="EMBL" id="QDL10738.1"/>
    </source>
</evidence>
<dbReference type="EMBL" id="CP030118">
    <property type="protein sequence ID" value="QDL10738.1"/>
    <property type="molecule type" value="Genomic_DNA"/>
</dbReference>
<keyword evidence="3" id="KW-1185">Reference proteome</keyword>
<evidence type="ECO:0008006" key="4">
    <source>
        <dbReference type="Google" id="ProtNLM"/>
    </source>
</evidence>
<feature type="chain" id="PRO_5032390704" description="PEP-CTERM sorting domain-containing protein" evidence="1">
    <location>
        <begin position="21"/>
        <end position="267"/>
    </location>
</feature>
<proteinExistence type="predicted"/>
<feature type="signal peptide" evidence="1">
    <location>
        <begin position="1"/>
        <end position="20"/>
    </location>
</feature>
<protein>
    <recommendedName>
        <fullName evidence="4">PEP-CTERM sorting domain-containing protein</fullName>
    </recommendedName>
</protein>
<keyword evidence="1" id="KW-0732">Signal</keyword>
<gene>
    <name evidence="2" type="ORF">DP114_25085</name>
</gene>
<dbReference type="Proteomes" id="UP000503129">
    <property type="component" value="Chromosome"/>
</dbReference>
<evidence type="ECO:0000256" key="1">
    <source>
        <dbReference type="SAM" id="SignalP"/>
    </source>
</evidence>
<name>A0A856MJ75_9CYAN</name>
<reference evidence="2 3" key="1">
    <citation type="submission" date="2018-06" db="EMBL/GenBank/DDBJ databases">
        <title>Comparative genomics of Brasilonema spp. strains.</title>
        <authorList>
            <person name="Alvarenga D.O."/>
            <person name="Fiore M.F."/>
            <person name="Varani A.M."/>
        </authorList>
    </citation>
    <scope>NUCLEOTIDE SEQUENCE [LARGE SCALE GENOMIC DNA]</scope>
    <source>
        <strain evidence="2 3">CENA114</strain>
    </source>
</reference>
<accession>A0A856MJ75</accession>
<dbReference type="AlphaFoldDB" id="A0A856MJ75"/>
<dbReference type="KEGG" id="bsen:DP114_25085"/>